<dbReference type="PROSITE" id="PS51354">
    <property type="entry name" value="GLUTAREDOXIN_2"/>
    <property type="match status" value="1"/>
</dbReference>
<proteinExistence type="predicted"/>
<organism evidence="2 3">
    <name type="scientific">Salinivibrio costicola subsp. alcaliphilus</name>
    <dbReference type="NCBI Taxonomy" id="272773"/>
    <lineage>
        <taxon>Bacteria</taxon>
        <taxon>Pseudomonadati</taxon>
        <taxon>Pseudomonadota</taxon>
        <taxon>Gammaproteobacteria</taxon>
        <taxon>Vibrionales</taxon>
        <taxon>Vibrionaceae</taxon>
        <taxon>Salinivibrio</taxon>
    </lineage>
</organism>
<dbReference type="SUPFAM" id="SSF52833">
    <property type="entry name" value="Thioredoxin-like"/>
    <property type="match status" value="1"/>
</dbReference>
<dbReference type="Proteomes" id="UP000189431">
    <property type="component" value="Unassembled WGS sequence"/>
</dbReference>
<evidence type="ECO:0000259" key="1">
    <source>
        <dbReference type="Pfam" id="PF13417"/>
    </source>
</evidence>
<evidence type="ECO:0000313" key="2">
    <source>
        <dbReference type="EMBL" id="OOF35238.1"/>
    </source>
</evidence>
<accession>A0ABX3KUL1</accession>
<keyword evidence="3" id="KW-1185">Reference proteome</keyword>
<dbReference type="InterPro" id="IPR004045">
    <property type="entry name" value="Glutathione_S-Trfase_N"/>
</dbReference>
<gene>
    <name evidence="2" type="ORF">BZJ21_01815</name>
</gene>
<dbReference type="Pfam" id="PF13417">
    <property type="entry name" value="GST_N_3"/>
    <property type="match status" value="1"/>
</dbReference>
<evidence type="ECO:0000313" key="3">
    <source>
        <dbReference type="Proteomes" id="UP000189431"/>
    </source>
</evidence>
<dbReference type="InterPro" id="IPR036249">
    <property type="entry name" value="Thioredoxin-like_sf"/>
</dbReference>
<sequence>MGVIRWILGKIILVVEALTKPKSPKLSAEQTQALERLSEQFTLYQFAACPFCVKVRQASRKLGLPLAVKDAKRDMAARQALEQGGGRIKVPCLRIEDDAGDTRWMYESDDIIAYLNQQTAPIINKI</sequence>
<reference evidence="3" key="1">
    <citation type="submission" date="2017-01" db="EMBL/GenBank/DDBJ databases">
        <title>Draft genome of the species Salinivibrio costicola subsp. alcaliphilus.</title>
        <authorList>
            <person name="Lopez-Hermoso C."/>
            <person name="De La Haba R."/>
            <person name="Sanchez-Porro C."/>
            <person name="Ventosa A."/>
        </authorList>
    </citation>
    <scope>NUCLEOTIDE SEQUENCE [LARGE SCALE GENOMIC DNA]</scope>
    <source>
        <strain evidence="3">CBH448</strain>
    </source>
</reference>
<dbReference type="RefSeq" id="WP_025744879.1">
    <property type="nucleotide sequence ID" value="NZ_MUFR01000003.1"/>
</dbReference>
<dbReference type="Gene3D" id="3.40.30.10">
    <property type="entry name" value="Glutaredoxin"/>
    <property type="match status" value="1"/>
</dbReference>
<dbReference type="EMBL" id="MUFR01000003">
    <property type="protein sequence ID" value="OOF35238.1"/>
    <property type="molecule type" value="Genomic_DNA"/>
</dbReference>
<feature type="domain" description="GST N-terminal" evidence="1">
    <location>
        <begin position="43"/>
        <end position="119"/>
    </location>
</feature>
<comment type="caution">
    <text evidence="2">The sequence shown here is derived from an EMBL/GenBank/DDBJ whole genome shotgun (WGS) entry which is preliminary data.</text>
</comment>
<protein>
    <recommendedName>
        <fullName evidence="1">GST N-terminal domain-containing protein</fullName>
    </recommendedName>
</protein>
<name>A0ABX3KUL1_SALCS</name>